<organism evidence="3 4">
    <name type="scientific">Glycomyces mayteni</name>
    <dbReference type="NCBI Taxonomy" id="543887"/>
    <lineage>
        <taxon>Bacteria</taxon>
        <taxon>Bacillati</taxon>
        <taxon>Actinomycetota</taxon>
        <taxon>Actinomycetes</taxon>
        <taxon>Glycomycetales</taxon>
        <taxon>Glycomycetaceae</taxon>
        <taxon>Glycomyces</taxon>
    </lineage>
</organism>
<dbReference type="EMBL" id="JBHSYS010000002">
    <property type="protein sequence ID" value="MFC6957515.1"/>
    <property type="molecule type" value="Genomic_DNA"/>
</dbReference>
<comment type="caution">
    <text evidence="3">The sequence shown here is derived from an EMBL/GenBank/DDBJ whole genome shotgun (WGS) entry which is preliminary data.</text>
</comment>
<accession>A0ABW2D7P4</accession>
<feature type="region of interest" description="Disordered" evidence="1">
    <location>
        <begin position="99"/>
        <end position="118"/>
    </location>
</feature>
<feature type="domain" description="Trypsin-co-occurring" evidence="2">
    <location>
        <begin position="7"/>
        <end position="102"/>
    </location>
</feature>
<sequence length="118" mass="12163">MSEAISIPLDDSAVILIEAADPLPGARPAAGGAKVVTSTAGSLAKVLEPAGKAARAALSAFQDDGAEEVEVEFGLKLNAGADVVITKVTTEGHFKVRVLWKPQPSNRQTSQPDPSKES</sequence>
<dbReference type="InterPro" id="IPR045794">
    <property type="entry name" value="Trypco1"/>
</dbReference>
<evidence type="ECO:0000313" key="4">
    <source>
        <dbReference type="Proteomes" id="UP001596470"/>
    </source>
</evidence>
<reference evidence="4" key="1">
    <citation type="journal article" date="2019" name="Int. J. Syst. Evol. Microbiol.">
        <title>The Global Catalogue of Microorganisms (GCM) 10K type strain sequencing project: providing services to taxonomists for standard genome sequencing and annotation.</title>
        <authorList>
            <consortium name="The Broad Institute Genomics Platform"/>
            <consortium name="The Broad Institute Genome Sequencing Center for Infectious Disease"/>
            <person name="Wu L."/>
            <person name="Ma J."/>
        </authorList>
    </citation>
    <scope>NUCLEOTIDE SEQUENCE [LARGE SCALE GENOMIC DNA]</scope>
    <source>
        <strain evidence="4">KACC 12634</strain>
    </source>
</reference>
<keyword evidence="4" id="KW-1185">Reference proteome</keyword>
<evidence type="ECO:0000259" key="2">
    <source>
        <dbReference type="Pfam" id="PF19493"/>
    </source>
</evidence>
<proteinExistence type="predicted"/>
<dbReference type="RefSeq" id="WP_382349227.1">
    <property type="nucleotide sequence ID" value="NZ_JBHMBP010000002.1"/>
</dbReference>
<protein>
    <submittedName>
        <fullName evidence="3">CU044_2847 family protein</fullName>
    </submittedName>
</protein>
<gene>
    <name evidence="3" type="ORF">ACFQS3_09945</name>
</gene>
<evidence type="ECO:0000313" key="3">
    <source>
        <dbReference type="EMBL" id="MFC6957515.1"/>
    </source>
</evidence>
<dbReference type="NCBIfam" id="NF041216">
    <property type="entry name" value="CU044_2847_fam"/>
    <property type="match status" value="1"/>
</dbReference>
<dbReference type="Proteomes" id="UP001596470">
    <property type="component" value="Unassembled WGS sequence"/>
</dbReference>
<name>A0ABW2D7P4_9ACTN</name>
<evidence type="ECO:0000256" key="1">
    <source>
        <dbReference type="SAM" id="MobiDB-lite"/>
    </source>
</evidence>
<feature type="compositionally biased region" description="Polar residues" evidence="1">
    <location>
        <begin position="103"/>
        <end position="118"/>
    </location>
</feature>
<dbReference type="Pfam" id="PF19493">
    <property type="entry name" value="Trypco1"/>
    <property type="match status" value="1"/>
</dbReference>